<evidence type="ECO:0000256" key="7">
    <source>
        <dbReference type="SAM" id="Phobius"/>
    </source>
</evidence>
<evidence type="ECO:0000259" key="8">
    <source>
        <dbReference type="Pfam" id="PF02163"/>
    </source>
</evidence>
<evidence type="ECO:0000256" key="6">
    <source>
        <dbReference type="ARBA" id="ARBA00023136"/>
    </source>
</evidence>
<dbReference type="STRING" id="1385512.N784_06250"/>
<evidence type="ECO:0000256" key="3">
    <source>
        <dbReference type="ARBA" id="ARBA00007931"/>
    </source>
</evidence>
<organism evidence="9 10">
    <name type="scientific">Pontibacillus litoralis JSM 072002</name>
    <dbReference type="NCBI Taxonomy" id="1385512"/>
    <lineage>
        <taxon>Bacteria</taxon>
        <taxon>Bacillati</taxon>
        <taxon>Bacillota</taxon>
        <taxon>Bacilli</taxon>
        <taxon>Bacillales</taxon>
        <taxon>Bacillaceae</taxon>
        <taxon>Pontibacillus</taxon>
    </lineage>
</organism>
<dbReference type="Pfam" id="PF02163">
    <property type="entry name" value="Peptidase_M50"/>
    <property type="match status" value="1"/>
</dbReference>
<comment type="similarity">
    <text evidence="3">Belongs to the peptidase M50B family.</text>
</comment>
<dbReference type="InterPro" id="IPR008915">
    <property type="entry name" value="Peptidase_M50"/>
</dbReference>
<evidence type="ECO:0000256" key="1">
    <source>
        <dbReference type="ARBA" id="ARBA00001947"/>
    </source>
</evidence>
<gene>
    <name evidence="9" type="ORF">N784_06250</name>
</gene>
<dbReference type="CDD" id="cd05709">
    <property type="entry name" value="S2P-M50"/>
    <property type="match status" value="1"/>
</dbReference>
<evidence type="ECO:0000313" key="9">
    <source>
        <dbReference type="EMBL" id="KGX86016.1"/>
    </source>
</evidence>
<dbReference type="AlphaFoldDB" id="A0A0A5FYW7"/>
<comment type="cofactor">
    <cofactor evidence="1">
        <name>Zn(2+)</name>
        <dbReference type="ChEBI" id="CHEBI:29105"/>
    </cofactor>
</comment>
<reference evidence="9 10" key="1">
    <citation type="submission" date="2013-08" db="EMBL/GenBank/DDBJ databases">
        <authorList>
            <person name="Huang J."/>
            <person name="Wang G."/>
        </authorList>
    </citation>
    <scope>NUCLEOTIDE SEQUENCE [LARGE SCALE GENOMIC DNA]</scope>
    <source>
        <strain evidence="9 10">JSM 072002</strain>
    </source>
</reference>
<sequence>MELVLVLIFVIAPISLLSHELGHAIVAYQLRAHHISLQLGVGPLIYQKKGTTTDIMIRLLYFVGAMAIYERNRPFSRKEQAFISLGGPLANGILAFLCICLVYWVEMDGLYLFSGFNLWIAIINLLPFKWKERESDGYVVVKALYYLFVRPRG</sequence>
<comment type="subcellular location">
    <subcellularLocation>
        <location evidence="2">Membrane</location>
        <topology evidence="2">Multi-pass membrane protein</topology>
    </subcellularLocation>
</comment>
<name>A0A0A5FYW7_9BACI</name>
<keyword evidence="10" id="KW-1185">Reference proteome</keyword>
<keyword evidence="6 7" id="KW-0472">Membrane</keyword>
<feature type="transmembrane region" description="Helical" evidence="7">
    <location>
        <begin position="51"/>
        <end position="69"/>
    </location>
</feature>
<keyword evidence="4 7" id="KW-0812">Transmembrane</keyword>
<dbReference type="GO" id="GO:0016020">
    <property type="term" value="C:membrane"/>
    <property type="evidence" value="ECO:0007669"/>
    <property type="project" value="UniProtKB-SubCell"/>
</dbReference>
<proteinExistence type="inferred from homology"/>
<evidence type="ECO:0000256" key="2">
    <source>
        <dbReference type="ARBA" id="ARBA00004141"/>
    </source>
</evidence>
<dbReference type="RefSeq" id="WP_036834939.1">
    <property type="nucleotide sequence ID" value="NZ_AVPG01000017.1"/>
</dbReference>
<evidence type="ECO:0000256" key="4">
    <source>
        <dbReference type="ARBA" id="ARBA00022692"/>
    </source>
</evidence>
<dbReference type="EMBL" id="AVPG01000017">
    <property type="protein sequence ID" value="KGX86016.1"/>
    <property type="molecule type" value="Genomic_DNA"/>
</dbReference>
<feature type="domain" description="Peptidase M50" evidence="8">
    <location>
        <begin position="14"/>
        <end position="102"/>
    </location>
</feature>
<protein>
    <recommendedName>
        <fullName evidence="8">Peptidase M50 domain-containing protein</fullName>
    </recommendedName>
</protein>
<comment type="caution">
    <text evidence="9">The sequence shown here is derived from an EMBL/GenBank/DDBJ whole genome shotgun (WGS) entry which is preliminary data.</text>
</comment>
<dbReference type="GO" id="GO:0006508">
    <property type="term" value="P:proteolysis"/>
    <property type="evidence" value="ECO:0007669"/>
    <property type="project" value="InterPro"/>
</dbReference>
<feature type="transmembrane region" description="Helical" evidence="7">
    <location>
        <begin position="81"/>
        <end position="104"/>
    </location>
</feature>
<dbReference type="eggNOG" id="COG1994">
    <property type="taxonomic scope" value="Bacteria"/>
</dbReference>
<dbReference type="Proteomes" id="UP000030401">
    <property type="component" value="Unassembled WGS sequence"/>
</dbReference>
<dbReference type="OrthoDB" id="2080990at2"/>
<keyword evidence="5 7" id="KW-1133">Transmembrane helix</keyword>
<evidence type="ECO:0000256" key="5">
    <source>
        <dbReference type="ARBA" id="ARBA00022989"/>
    </source>
</evidence>
<feature type="transmembrane region" description="Helical" evidence="7">
    <location>
        <begin position="110"/>
        <end position="128"/>
    </location>
</feature>
<evidence type="ECO:0000313" key="10">
    <source>
        <dbReference type="Proteomes" id="UP000030401"/>
    </source>
</evidence>
<accession>A0A0A5FYW7</accession>